<dbReference type="InterPro" id="IPR050331">
    <property type="entry name" value="Zinc_finger"/>
</dbReference>
<evidence type="ECO:0000256" key="7">
    <source>
        <dbReference type="PROSITE-ProRule" id="PRU00042"/>
    </source>
</evidence>
<dbReference type="Pfam" id="PF21549">
    <property type="entry name" value="PRDM2_PR"/>
    <property type="match status" value="1"/>
</dbReference>
<dbReference type="OrthoDB" id="7734462at2759"/>
<dbReference type="AlphaFoldDB" id="A0A9X0CG32"/>
<keyword evidence="12" id="KW-1185">Reference proteome</keyword>
<feature type="domain" description="C2H2-type" evidence="9">
    <location>
        <begin position="405"/>
        <end position="432"/>
    </location>
</feature>
<dbReference type="EMBL" id="MU827779">
    <property type="protein sequence ID" value="KAJ7339652.1"/>
    <property type="molecule type" value="Genomic_DNA"/>
</dbReference>
<evidence type="ECO:0000256" key="3">
    <source>
        <dbReference type="ARBA" id="ARBA00022771"/>
    </source>
</evidence>
<dbReference type="GO" id="GO:0005634">
    <property type="term" value="C:nucleus"/>
    <property type="evidence" value="ECO:0007669"/>
    <property type="project" value="TreeGrafter"/>
</dbReference>
<feature type="domain" description="C2H2-type" evidence="9">
    <location>
        <begin position="377"/>
        <end position="404"/>
    </location>
</feature>
<dbReference type="GO" id="GO:0032259">
    <property type="term" value="P:methylation"/>
    <property type="evidence" value="ECO:0007669"/>
    <property type="project" value="UniProtKB-KW"/>
</dbReference>
<evidence type="ECO:0000259" key="10">
    <source>
        <dbReference type="PROSITE" id="PS50280"/>
    </source>
</evidence>
<dbReference type="Gene3D" id="2.170.270.10">
    <property type="entry name" value="SET domain"/>
    <property type="match status" value="1"/>
</dbReference>
<evidence type="ECO:0000256" key="8">
    <source>
        <dbReference type="SAM" id="MobiDB-lite"/>
    </source>
</evidence>
<dbReference type="InterPro" id="IPR046341">
    <property type="entry name" value="SET_dom_sf"/>
</dbReference>
<dbReference type="EC" id="2.1.1.354" evidence="11"/>
<dbReference type="PANTHER" id="PTHR16515:SF22">
    <property type="entry name" value="HISTONE-LYSINE N-METHYLTRANSFERASE PRDM6-RELATED"/>
    <property type="match status" value="1"/>
</dbReference>
<evidence type="ECO:0000256" key="5">
    <source>
        <dbReference type="ARBA" id="ARBA00023015"/>
    </source>
</evidence>
<dbReference type="GO" id="GO:0140999">
    <property type="term" value="F:histone H3K4 trimethyltransferase activity"/>
    <property type="evidence" value="ECO:0007669"/>
    <property type="project" value="UniProtKB-EC"/>
</dbReference>
<dbReference type="InterPro" id="IPR001214">
    <property type="entry name" value="SET_dom"/>
</dbReference>
<keyword evidence="11" id="KW-0489">Methyltransferase</keyword>
<evidence type="ECO:0000256" key="4">
    <source>
        <dbReference type="ARBA" id="ARBA00022833"/>
    </source>
</evidence>
<feature type="domain" description="C2H2-type" evidence="9">
    <location>
        <begin position="461"/>
        <end position="491"/>
    </location>
</feature>
<dbReference type="PANTHER" id="PTHR16515">
    <property type="entry name" value="PR DOMAIN ZINC FINGER PROTEIN"/>
    <property type="match status" value="1"/>
</dbReference>
<dbReference type="GO" id="GO:0008270">
    <property type="term" value="F:zinc ion binding"/>
    <property type="evidence" value="ECO:0007669"/>
    <property type="project" value="UniProtKB-KW"/>
</dbReference>
<dbReference type="PROSITE" id="PS50280">
    <property type="entry name" value="SET"/>
    <property type="match status" value="1"/>
</dbReference>
<keyword evidence="11" id="KW-0808">Transferase</keyword>
<keyword evidence="3 7" id="KW-0863">Zinc-finger</keyword>
<keyword evidence="5" id="KW-0805">Transcription regulation</keyword>
<sequence>MSSLFSEEAKRRLEFNLLNQLAMPSSLEPGTAHENAKYFSPSDLFAVLYGKNTPRQVSKDEGGNQAMAQFTTAQKINPACELCQTMPYGTCPTHGQPTQPLTDGRLTYAFKSLPPECKLSVSNSAGEGYGVYTNQHIPTGTWIGPFEGRRIRPCDVTQQMDTSHMWEIYEGATLSHYIDGSDENSSSWMRFIRCARHKGEQNLFAFQYNGNIYYRAFRDIPTGTELLVWYDDKYPMYMGIPLGIQVDAIPNAATAGTLDRKQDGKALQQSSRPLNPVSTQVTPQDAIRYTRTVTSSQFTPSRSPLRSCQDTRTSSTDSKKLPPLIPTYSLHQSRASADSVFRDQWSPATGNMDSDVSNLGNKMVPSPTSPVSELTSWRCQQCHKTFTQRVALQIHVCPCQPNKPYQCGQCSFTFTNPSDLRAHVVSHTTERPFKCGFCSRTFVGATTLNNHVRTHMGQKPFSCEKCGKTFSQAMHLAKHARESCEYLNDTSRTDSVTALPLST</sequence>
<evidence type="ECO:0000256" key="1">
    <source>
        <dbReference type="ARBA" id="ARBA00022723"/>
    </source>
</evidence>
<dbReference type="SMART" id="SM00355">
    <property type="entry name" value="ZnF_C2H2"/>
    <property type="match status" value="4"/>
</dbReference>
<evidence type="ECO:0000256" key="6">
    <source>
        <dbReference type="ARBA" id="ARBA00023163"/>
    </source>
</evidence>
<dbReference type="GO" id="GO:0010468">
    <property type="term" value="P:regulation of gene expression"/>
    <property type="evidence" value="ECO:0007669"/>
    <property type="project" value="TreeGrafter"/>
</dbReference>
<feature type="domain" description="SET" evidence="10">
    <location>
        <begin position="117"/>
        <end position="231"/>
    </location>
</feature>
<name>A0A9X0CG32_9CNID</name>
<keyword evidence="2" id="KW-0677">Repeat</keyword>
<gene>
    <name evidence="11" type="primary">PRDM6_6</name>
    <name evidence="11" type="ORF">OS493_006059</name>
</gene>
<dbReference type="FunFam" id="3.30.160.60:FF:000446">
    <property type="entry name" value="Zinc finger protein"/>
    <property type="match status" value="1"/>
</dbReference>
<keyword evidence="1" id="KW-0479">Metal-binding</keyword>
<feature type="compositionally biased region" description="Polar residues" evidence="8">
    <location>
        <begin position="267"/>
        <end position="283"/>
    </location>
</feature>
<dbReference type="PROSITE" id="PS00028">
    <property type="entry name" value="ZINC_FINGER_C2H2_1"/>
    <property type="match status" value="2"/>
</dbReference>
<feature type="domain" description="C2H2-type" evidence="9">
    <location>
        <begin position="433"/>
        <end position="460"/>
    </location>
</feature>
<accession>A0A9X0CG32</accession>
<reference evidence="11" key="1">
    <citation type="submission" date="2023-01" db="EMBL/GenBank/DDBJ databases">
        <title>Genome assembly of the deep-sea coral Lophelia pertusa.</title>
        <authorList>
            <person name="Herrera S."/>
            <person name="Cordes E."/>
        </authorList>
    </citation>
    <scope>NUCLEOTIDE SEQUENCE</scope>
    <source>
        <strain evidence="11">USNM1676648</strain>
        <tissue evidence="11">Polyp</tissue>
    </source>
</reference>
<dbReference type="Proteomes" id="UP001163046">
    <property type="component" value="Unassembled WGS sequence"/>
</dbReference>
<dbReference type="SUPFAM" id="SSF82199">
    <property type="entry name" value="SET domain"/>
    <property type="match status" value="1"/>
</dbReference>
<evidence type="ECO:0000259" key="9">
    <source>
        <dbReference type="PROSITE" id="PS50157"/>
    </source>
</evidence>
<dbReference type="Gene3D" id="3.30.160.60">
    <property type="entry name" value="Classic Zinc Finger"/>
    <property type="match status" value="3"/>
</dbReference>
<feature type="compositionally biased region" description="Polar residues" evidence="8">
    <location>
        <begin position="291"/>
        <end position="316"/>
    </location>
</feature>
<evidence type="ECO:0000256" key="2">
    <source>
        <dbReference type="ARBA" id="ARBA00022737"/>
    </source>
</evidence>
<evidence type="ECO:0000313" key="11">
    <source>
        <dbReference type="EMBL" id="KAJ7339652.1"/>
    </source>
</evidence>
<dbReference type="Pfam" id="PF00096">
    <property type="entry name" value="zf-C2H2"/>
    <property type="match status" value="2"/>
</dbReference>
<comment type="caution">
    <text evidence="11">The sequence shown here is derived from an EMBL/GenBank/DDBJ whole genome shotgun (WGS) entry which is preliminary data.</text>
</comment>
<protein>
    <submittedName>
        <fullName evidence="11">Histone-lysine N-methyltransferase prdm6</fullName>
        <ecNumber evidence="11">2.1.1.354</ecNumber>
    </submittedName>
</protein>
<proteinExistence type="predicted"/>
<dbReference type="FunFam" id="3.30.160.60:FF:000690">
    <property type="entry name" value="Zinc finger protein 354C"/>
    <property type="match status" value="1"/>
</dbReference>
<dbReference type="Pfam" id="PF13894">
    <property type="entry name" value="zf-C2H2_4"/>
    <property type="match status" value="1"/>
</dbReference>
<dbReference type="SUPFAM" id="SSF57667">
    <property type="entry name" value="beta-beta-alpha zinc fingers"/>
    <property type="match status" value="2"/>
</dbReference>
<evidence type="ECO:0000313" key="12">
    <source>
        <dbReference type="Proteomes" id="UP001163046"/>
    </source>
</evidence>
<keyword evidence="6" id="KW-0804">Transcription</keyword>
<feature type="region of interest" description="Disordered" evidence="8">
    <location>
        <begin position="260"/>
        <end position="324"/>
    </location>
</feature>
<dbReference type="PROSITE" id="PS50157">
    <property type="entry name" value="ZINC_FINGER_C2H2_2"/>
    <property type="match status" value="4"/>
</dbReference>
<organism evidence="11 12">
    <name type="scientific">Desmophyllum pertusum</name>
    <dbReference type="NCBI Taxonomy" id="174260"/>
    <lineage>
        <taxon>Eukaryota</taxon>
        <taxon>Metazoa</taxon>
        <taxon>Cnidaria</taxon>
        <taxon>Anthozoa</taxon>
        <taxon>Hexacorallia</taxon>
        <taxon>Scleractinia</taxon>
        <taxon>Caryophylliina</taxon>
        <taxon>Caryophylliidae</taxon>
        <taxon>Desmophyllum</taxon>
    </lineage>
</organism>
<dbReference type="InterPro" id="IPR036236">
    <property type="entry name" value="Znf_C2H2_sf"/>
</dbReference>
<keyword evidence="4" id="KW-0862">Zinc</keyword>
<dbReference type="SMART" id="SM00317">
    <property type="entry name" value="SET"/>
    <property type="match status" value="1"/>
</dbReference>
<dbReference type="InterPro" id="IPR013087">
    <property type="entry name" value="Znf_C2H2_type"/>
</dbReference>